<protein>
    <submittedName>
        <fullName evidence="4">Flocculation protein FLO11-like</fullName>
    </submittedName>
</protein>
<keyword evidence="3" id="KW-1185">Reference proteome</keyword>
<dbReference type="AlphaFoldDB" id="A0A7I4Y860"/>
<dbReference type="WBParaSite" id="HCON_00061415-00001">
    <property type="protein sequence ID" value="HCON_00061415-00001"/>
    <property type="gene ID" value="HCON_00061415"/>
</dbReference>
<feature type="signal peptide" evidence="2">
    <location>
        <begin position="1"/>
        <end position="19"/>
    </location>
</feature>
<evidence type="ECO:0000313" key="4">
    <source>
        <dbReference type="WBParaSite" id="HCON_00061415-00001"/>
    </source>
</evidence>
<feature type="compositionally biased region" description="Basic and acidic residues" evidence="1">
    <location>
        <begin position="190"/>
        <end position="201"/>
    </location>
</feature>
<accession>A0A7I4Y860</accession>
<sequence length="559" mass="60154">MGASPGLVVFLVIVRHSFSAFPTRTTDAAEAMTTLSLRELLATYQRLYERQFHEPLPDSQKLLLSSLPKFEKPSIVGRISPASSVDEPRSFRQDDDSQKEPAAVKNNSTKEPKVGSPSTTATSAVKIIDRMDSSVSVVVTSTSDPQVDVSTNLSPATTETQLTPETSHSAESKQDQAAPNKLQSLQKSLDANDKTPEKEQPGKVAPSNELGMNIAKKVEMTPLETVKIVPSVEGELPKNKSTSTPLKPDVQLPKKTPKQAVPSQPEPNVPPSGEVPKQAISPPPTSGALLTRDASQHGAPPSAVPHTPLTGMGPLILSVTEGPTQAPRLLSVPAVSVETVQLPRLQSPDAAAALPAPRPPPPPESFSQGAQVQAEGPNLASKNPIRAGMLATNTMQPTARTDPDSTRRLVSTQPAMRPAARLQSRPQQVMNHVVVPRTPTSGLPQQNRRGNGQFRTRQPQRRQPMAARTPLPIRPAPEGSLPPPPPPPPSRNGQKPINLIVIQDGRVIDLSPQQQRDLSLVISAMTSSTAETMIRRRRAPVRRAAPFPNFRGVRRSVFR</sequence>
<proteinExistence type="predicted"/>
<feature type="compositionally biased region" description="Basic and acidic residues" evidence="1">
    <location>
        <begin position="86"/>
        <end position="99"/>
    </location>
</feature>
<feature type="region of interest" description="Disordered" evidence="1">
    <location>
        <begin position="351"/>
        <end position="382"/>
    </location>
</feature>
<evidence type="ECO:0000313" key="3">
    <source>
        <dbReference type="Proteomes" id="UP000025227"/>
    </source>
</evidence>
<feature type="compositionally biased region" description="Pro residues" evidence="1">
    <location>
        <begin position="472"/>
        <end position="490"/>
    </location>
</feature>
<feature type="region of interest" description="Disordered" evidence="1">
    <location>
        <begin position="139"/>
        <end position="320"/>
    </location>
</feature>
<feature type="chain" id="PRO_5029754189" evidence="2">
    <location>
        <begin position="20"/>
        <end position="559"/>
    </location>
</feature>
<feature type="compositionally biased region" description="Low complexity" evidence="1">
    <location>
        <begin position="139"/>
        <end position="151"/>
    </location>
</feature>
<dbReference type="OMA" id="RQFHEPL"/>
<keyword evidence="2" id="KW-0732">Signal</keyword>
<feature type="compositionally biased region" description="Polar residues" evidence="1">
    <location>
        <begin position="175"/>
        <end position="189"/>
    </location>
</feature>
<feature type="compositionally biased region" description="Polar residues" evidence="1">
    <location>
        <begin position="152"/>
        <end position="167"/>
    </location>
</feature>
<feature type="compositionally biased region" description="Low complexity" evidence="1">
    <location>
        <begin position="455"/>
        <end position="470"/>
    </location>
</feature>
<reference evidence="4" key="1">
    <citation type="submission" date="2020-12" db="UniProtKB">
        <authorList>
            <consortium name="WormBaseParasite"/>
        </authorList>
    </citation>
    <scope>IDENTIFICATION</scope>
    <source>
        <strain evidence="4">MHco3</strain>
    </source>
</reference>
<dbReference type="Proteomes" id="UP000025227">
    <property type="component" value="Unplaced"/>
</dbReference>
<feature type="region of interest" description="Disordered" evidence="1">
    <location>
        <begin position="78"/>
        <end position="122"/>
    </location>
</feature>
<dbReference type="OrthoDB" id="5837912at2759"/>
<organism evidence="3 4">
    <name type="scientific">Haemonchus contortus</name>
    <name type="common">Barber pole worm</name>
    <dbReference type="NCBI Taxonomy" id="6289"/>
    <lineage>
        <taxon>Eukaryota</taxon>
        <taxon>Metazoa</taxon>
        <taxon>Ecdysozoa</taxon>
        <taxon>Nematoda</taxon>
        <taxon>Chromadorea</taxon>
        <taxon>Rhabditida</taxon>
        <taxon>Rhabditina</taxon>
        <taxon>Rhabditomorpha</taxon>
        <taxon>Strongyloidea</taxon>
        <taxon>Trichostrongylidae</taxon>
        <taxon>Haemonchus</taxon>
    </lineage>
</organism>
<name>A0A7I4Y860_HAECO</name>
<evidence type="ECO:0000256" key="1">
    <source>
        <dbReference type="SAM" id="MobiDB-lite"/>
    </source>
</evidence>
<feature type="region of interest" description="Disordered" evidence="1">
    <location>
        <begin position="394"/>
        <end position="495"/>
    </location>
</feature>
<feature type="compositionally biased region" description="Polar residues" evidence="1">
    <location>
        <begin position="438"/>
        <end position="454"/>
    </location>
</feature>
<evidence type="ECO:0000256" key="2">
    <source>
        <dbReference type="SAM" id="SignalP"/>
    </source>
</evidence>